<evidence type="ECO:0000256" key="5">
    <source>
        <dbReference type="ARBA" id="ARBA00023004"/>
    </source>
</evidence>
<feature type="binding site" description="axial binding residue" evidence="7">
    <location>
        <position position="459"/>
    </location>
    <ligand>
        <name>heme</name>
        <dbReference type="ChEBI" id="CHEBI:30413"/>
    </ligand>
    <ligandPart>
        <name>Fe</name>
        <dbReference type="ChEBI" id="CHEBI:18248"/>
    </ligandPart>
</feature>
<dbReference type="PRINTS" id="PR00463">
    <property type="entry name" value="EP450I"/>
</dbReference>
<evidence type="ECO:0000256" key="6">
    <source>
        <dbReference type="ARBA" id="ARBA00023033"/>
    </source>
</evidence>
<keyword evidence="4 8" id="KW-0560">Oxidoreductase</keyword>
<organism evidence="9 10">
    <name type="scientific">Heterodera trifolii</name>
    <dbReference type="NCBI Taxonomy" id="157864"/>
    <lineage>
        <taxon>Eukaryota</taxon>
        <taxon>Metazoa</taxon>
        <taxon>Ecdysozoa</taxon>
        <taxon>Nematoda</taxon>
        <taxon>Chromadorea</taxon>
        <taxon>Rhabditida</taxon>
        <taxon>Tylenchina</taxon>
        <taxon>Tylenchomorpha</taxon>
        <taxon>Tylenchoidea</taxon>
        <taxon>Heteroderidae</taxon>
        <taxon>Heteroderinae</taxon>
        <taxon>Heterodera</taxon>
    </lineage>
</organism>
<gene>
    <name evidence="9" type="ORF">niasHT_035422</name>
</gene>
<dbReference type="InterPro" id="IPR017972">
    <property type="entry name" value="Cyt_P450_CS"/>
</dbReference>
<evidence type="ECO:0008006" key="11">
    <source>
        <dbReference type="Google" id="ProtNLM"/>
    </source>
</evidence>
<dbReference type="PANTHER" id="PTHR24300:SF375">
    <property type="entry name" value="CYTOCHROME P450 FAMILY"/>
    <property type="match status" value="1"/>
</dbReference>
<keyword evidence="3 7" id="KW-0479">Metal-binding</keyword>
<dbReference type="EMBL" id="JBICBT010001324">
    <property type="protein sequence ID" value="KAL3073146.1"/>
    <property type="molecule type" value="Genomic_DNA"/>
</dbReference>
<dbReference type="Proteomes" id="UP001620626">
    <property type="component" value="Unassembled WGS sequence"/>
</dbReference>
<comment type="cofactor">
    <cofactor evidence="1 7">
        <name>heme</name>
        <dbReference type="ChEBI" id="CHEBI:30413"/>
    </cofactor>
</comment>
<evidence type="ECO:0000313" key="10">
    <source>
        <dbReference type="Proteomes" id="UP001620626"/>
    </source>
</evidence>
<proteinExistence type="inferred from homology"/>
<dbReference type="InterPro" id="IPR050182">
    <property type="entry name" value="Cytochrome_P450_fam2"/>
</dbReference>
<dbReference type="SUPFAM" id="SSF48264">
    <property type="entry name" value="Cytochrome P450"/>
    <property type="match status" value="1"/>
</dbReference>
<dbReference type="FunFam" id="1.10.630.10:FF:000036">
    <property type="entry name" value="CYtochrome P450 family"/>
    <property type="match status" value="1"/>
</dbReference>
<dbReference type="GO" id="GO:0004497">
    <property type="term" value="F:monooxygenase activity"/>
    <property type="evidence" value="ECO:0007669"/>
    <property type="project" value="UniProtKB-KW"/>
</dbReference>
<keyword evidence="7 8" id="KW-0349">Heme</keyword>
<evidence type="ECO:0000256" key="4">
    <source>
        <dbReference type="ARBA" id="ARBA00023002"/>
    </source>
</evidence>
<evidence type="ECO:0000256" key="3">
    <source>
        <dbReference type="ARBA" id="ARBA00022723"/>
    </source>
</evidence>
<evidence type="ECO:0000256" key="7">
    <source>
        <dbReference type="PIRSR" id="PIRSR602401-1"/>
    </source>
</evidence>
<evidence type="ECO:0000256" key="1">
    <source>
        <dbReference type="ARBA" id="ARBA00001971"/>
    </source>
</evidence>
<evidence type="ECO:0000256" key="2">
    <source>
        <dbReference type="ARBA" id="ARBA00010617"/>
    </source>
</evidence>
<dbReference type="PROSITE" id="PS00086">
    <property type="entry name" value="CYTOCHROME_P450"/>
    <property type="match status" value="1"/>
</dbReference>
<dbReference type="PANTHER" id="PTHR24300">
    <property type="entry name" value="CYTOCHROME P450 508A4-RELATED"/>
    <property type="match status" value="1"/>
</dbReference>
<dbReference type="InterPro" id="IPR036396">
    <property type="entry name" value="Cyt_P450_sf"/>
</dbReference>
<dbReference type="Pfam" id="PF00067">
    <property type="entry name" value="p450"/>
    <property type="match status" value="1"/>
</dbReference>
<dbReference type="InterPro" id="IPR002401">
    <property type="entry name" value="Cyt_P450_E_grp-I"/>
</dbReference>
<sequence>MFFVPFVLLFALLQLLLFYNFYWKRRHLPPGPTPWPLLGNLLEIGSRPPGYDIFLKWRDQFGPIYTYWLGERPMVAFADFELINETIVKDGDTYTDRDFFQDFYFLVRGQNGLVHMEGKPWREHRRFLMAVFRNLGVGKNAIEQKVLSEFSAMCVNIDRAIAECHPATDMELMSNLDLCIGSIINSLLFGYQFHGQRTKEFFELKRLINEYMFTVGQPSSQFLMSWWPHLIRHLPYFSSIFNGIQRKIMRTYAFFERQIAEHQQKRMAKKENSAKNGEESLTEGAGEDYVSAFLEEIEKRRGTDNYDIKTLYAHLLDFWIAGQETTTDTLNWGIIHLIHSPRVQQKLHEELDSVIGSDRMITLADKVSLSYSNAVINEIMRIANLLPQNFARRNVHDVKVRGHLLPKGTSIVPQISCVLYDEKVFPEPRLFKPERFLEGDGTLRRVDELIPFSVGKRYCAGESLARMELFLVFVNLFNQYKITAPNHSPMPSKRQNFGLTVAPIPYKCQIEKRRK</sequence>
<dbReference type="AlphaFoldDB" id="A0ABD2I1L1"/>
<accession>A0ABD2I1L1</accession>
<reference evidence="9 10" key="1">
    <citation type="submission" date="2024-10" db="EMBL/GenBank/DDBJ databases">
        <authorList>
            <person name="Kim D."/>
        </authorList>
    </citation>
    <scope>NUCLEOTIDE SEQUENCE [LARGE SCALE GENOMIC DNA]</scope>
    <source>
        <strain evidence="9">BH-2024</strain>
    </source>
</reference>
<evidence type="ECO:0000256" key="8">
    <source>
        <dbReference type="RuleBase" id="RU000461"/>
    </source>
</evidence>
<dbReference type="CDD" id="cd20617">
    <property type="entry name" value="CYP1_2-like"/>
    <property type="match status" value="1"/>
</dbReference>
<keyword evidence="10" id="KW-1185">Reference proteome</keyword>
<evidence type="ECO:0000313" key="9">
    <source>
        <dbReference type="EMBL" id="KAL3073146.1"/>
    </source>
</evidence>
<protein>
    <recommendedName>
        <fullName evidence="11">Cytochrome P450</fullName>
    </recommendedName>
</protein>
<dbReference type="PRINTS" id="PR00385">
    <property type="entry name" value="P450"/>
</dbReference>
<comment type="caution">
    <text evidence="9">The sequence shown here is derived from an EMBL/GenBank/DDBJ whole genome shotgun (WGS) entry which is preliminary data.</text>
</comment>
<dbReference type="Gene3D" id="1.10.630.10">
    <property type="entry name" value="Cytochrome P450"/>
    <property type="match status" value="1"/>
</dbReference>
<keyword evidence="5 7" id="KW-0408">Iron</keyword>
<comment type="similarity">
    <text evidence="2 8">Belongs to the cytochrome P450 family.</text>
</comment>
<keyword evidence="6 8" id="KW-0503">Monooxygenase</keyword>
<dbReference type="InterPro" id="IPR001128">
    <property type="entry name" value="Cyt_P450"/>
</dbReference>
<name>A0ABD2I1L1_9BILA</name>
<dbReference type="GO" id="GO:0046872">
    <property type="term" value="F:metal ion binding"/>
    <property type="evidence" value="ECO:0007669"/>
    <property type="project" value="UniProtKB-KW"/>
</dbReference>